<feature type="transmembrane region" description="Helical" evidence="2">
    <location>
        <begin position="217"/>
        <end position="237"/>
    </location>
</feature>
<feature type="transmembrane region" description="Helical" evidence="2">
    <location>
        <begin position="168"/>
        <end position="187"/>
    </location>
</feature>
<reference evidence="3" key="2">
    <citation type="submission" date="2020-08" db="EMBL/GenBank/DDBJ databases">
        <authorList>
            <person name="Russell S.R."/>
            <person name="Jackson C."/>
            <person name="Reyes-Prieto A."/>
        </authorList>
    </citation>
    <scope>NUCLEOTIDE SEQUENCE</scope>
    <source>
        <strain evidence="3">UTEX LB 2766</strain>
    </source>
</reference>
<accession>A0A873WYI7</accession>
<name>A0A873WYI7_9EUKA</name>
<organism evidence="3">
    <name type="scientific">Cyanophora biloba</name>
    <dbReference type="NCBI Taxonomy" id="1489483"/>
    <lineage>
        <taxon>Eukaryota</taxon>
        <taxon>Glaucocystophyceae</taxon>
        <taxon>Cyanophorales</taxon>
        <taxon>Cyanophoraceae</taxon>
        <taxon>Cyanophora</taxon>
    </lineage>
</organism>
<feature type="region of interest" description="Disordered" evidence="1">
    <location>
        <begin position="321"/>
        <end position="340"/>
    </location>
</feature>
<feature type="transmembrane region" description="Helical" evidence="2">
    <location>
        <begin position="92"/>
        <end position="112"/>
    </location>
</feature>
<sequence length="340" mass="39821">MKKIKYKIKKHLNALLSAIKLLSVFVLPICVVANLLLAIARPIYKKIIIPYVMPHFFIYVKKKPIVGTDAQASLIKATSGIDMWPIGTEAHYYMYFSSFYKIFSLVLLYYIFIKPFFISYYYQHSLFGAMCRQSLIPKNALVHSWSNDIVDFLNKELLLRKYKSKERVFMYMVYIAFFCAYLIKLKLVPYTPLPHNGVIKYLYGDVNSLSFFSKYSVLAYNIFFMAIKYIILIEFFFRGHIRDIHAVERKHGKFHKISKMSFPKEIRRIIPKLKQEIEKNIPEAYLIYGVTLLVIFIAYCDQGPIAVAMILAMAIFSSLTDPEEKKKRKKSSENEDFPNN</sequence>
<evidence type="ECO:0000256" key="2">
    <source>
        <dbReference type="SAM" id="Phobius"/>
    </source>
</evidence>
<keyword evidence="3" id="KW-0496">Mitochondrion</keyword>
<proteinExistence type="predicted"/>
<evidence type="ECO:0000313" key="3">
    <source>
        <dbReference type="EMBL" id="QPB15008.1"/>
    </source>
</evidence>
<keyword evidence="2" id="KW-0812">Transmembrane</keyword>
<geneLocation type="mitochondrion" evidence="3"/>
<evidence type="ECO:0000256" key="1">
    <source>
        <dbReference type="SAM" id="MobiDB-lite"/>
    </source>
</evidence>
<feature type="transmembrane region" description="Helical" evidence="2">
    <location>
        <begin position="21"/>
        <end position="44"/>
    </location>
</feature>
<reference evidence="3" key="1">
    <citation type="journal article" date="2020" name="J. Eukaryot. Microbiol.">
        <title>High Sequence Divergence but Limited Architectural Rearrangements in Organelle Genomes of Cyanophora (Glaucophyta) Species.</title>
        <authorList>
            <person name="Russell S."/>
            <person name="Jackson C."/>
            <person name="Reyes-Prieto A."/>
        </authorList>
    </citation>
    <scope>NUCLEOTIDE SEQUENCE</scope>
    <source>
        <strain evidence="3">UTEX LB 2766</strain>
    </source>
</reference>
<gene>
    <name evidence="3" type="primary">orf1</name>
</gene>
<keyword evidence="2" id="KW-0472">Membrane</keyword>
<protein>
    <submittedName>
        <fullName evidence="3">Uncharacterized protein</fullName>
    </submittedName>
</protein>
<dbReference type="GeneID" id="63648244"/>
<dbReference type="RefSeq" id="YP_010041684.1">
    <property type="nucleotide sequence ID" value="NC_054207.1"/>
</dbReference>
<dbReference type="EMBL" id="MT919636">
    <property type="protein sequence ID" value="QPB15008.1"/>
    <property type="molecule type" value="Genomic_DNA"/>
</dbReference>
<keyword evidence="2" id="KW-1133">Transmembrane helix</keyword>
<dbReference type="AlphaFoldDB" id="A0A873WYI7"/>
<feature type="transmembrane region" description="Helical" evidence="2">
    <location>
        <begin position="281"/>
        <end position="299"/>
    </location>
</feature>
<feature type="transmembrane region" description="Helical" evidence="2">
    <location>
        <begin position="305"/>
        <end position="322"/>
    </location>
</feature>